<organism evidence="1 2">
    <name type="scientific">Prevotella jejuni</name>
    <dbReference type="NCBI Taxonomy" id="1177574"/>
    <lineage>
        <taxon>Bacteria</taxon>
        <taxon>Pseudomonadati</taxon>
        <taxon>Bacteroidota</taxon>
        <taxon>Bacteroidia</taxon>
        <taxon>Bacteroidales</taxon>
        <taxon>Prevotellaceae</taxon>
        <taxon>Prevotella</taxon>
    </lineage>
</organism>
<comment type="caution">
    <text evidence="1">The sequence shown here is derived from an EMBL/GenBank/DDBJ whole genome shotgun (WGS) entry which is preliminary data.</text>
</comment>
<keyword evidence="2" id="KW-1185">Reference proteome</keyword>
<accession>A0AA94LKN7</accession>
<sequence>MIQAINNNFNKRSTLQNKGVSHAIAVSNSLMNESKKVEKKVANYLVVPNNFVLSLSLSSRAGLIYFLISFVRARGLPCINPSKQRTFRSFLCSFICVHIKLK</sequence>
<protein>
    <submittedName>
        <fullName evidence="1">Uncharacterized protein</fullName>
    </submittedName>
</protein>
<dbReference type="EMBL" id="FZNZ01000019">
    <property type="protein sequence ID" value="SNR91514.1"/>
    <property type="molecule type" value="Genomic_DNA"/>
</dbReference>
<gene>
    <name evidence="1" type="ORF">SAMN06265364_1197</name>
</gene>
<name>A0AA94LKN7_9BACT</name>
<proteinExistence type="predicted"/>
<dbReference type="Proteomes" id="UP000198427">
    <property type="component" value="Unassembled WGS sequence"/>
</dbReference>
<dbReference type="AlphaFoldDB" id="A0AA94LKN7"/>
<reference evidence="1 2" key="1">
    <citation type="submission" date="2017-06" db="EMBL/GenBank/DDBJ databases">
        <authorList>
            <person name="Varghese N."/>
            <person name="Submissions S."/>
        </authorList>
    </citation>
    <scope>NUCLEOTIDE SEQUENCE [LARGE SCALE GENOMIC DNA]</scope>
    <source>
        <strain evidence="1 2">DSM 26989</strain>
    </source>
</reference>
<evidence type="ECO:0000313" key="1">
    <source>
        <dbReference type="EMBL" id="SNR91514.1"/>
    </source>
</evidence>
<evidence type="ECO:0000313" key="2">
    <source>
        <dbReference type="Proteomes" id="UP000198427"/>
    </source>
</evidence>